<organism evidence="1 2">
    <name type="scientific">Bifidobacterium catenulatum PV20-2</name>
    <dbReference type="NCBI Taxonomy" id="1447716"/>
    <lineage>
        <taxon>Bacteria</taxon>
        <taxon>Bacillati</taxon>
        <taxon>Actinomycetota</taxon>
        <taxon>Actinomycetes</taxon>
        <taxon>Bifidobacteriales</taxon>
        <taxon>Bifidobacteriaceae</taxon>
        <taxon>Bifidobacterium</taxon>
    </lineage>
</organism>
<proteinExistence type="predicted"/>
<protein>
    <submittedName>
        <fullName evidence="1">Uncharacterized protein</fullName>
    </submittedName>
</protein>
<evidence type="ECO:0000313" key="2">
    <source>
        <dbReference type="Proteomes" id="UP000030625"/>
    </source>
</evidence>
<accession>A0A0A7I4V2</accession>
<reference evidence="1 2" key="1">
    <citation type="journal article" date="2015" name="Genome Announc.">
        <title>Complete and Assembled Genome Sequence of Bifidobacterium kashiwanohense PV20-2, Isolated from the Feces of an Anemic Kenyan Infant.</title>
        <authorList>
            <person name="Vazquez-Gutierrez P."/>
            <person name="Lacroix C."/>
            <person name="Chassard C."/>
            <person name="Klumpp J."/>
            <person name="Jans C."/>
            <person name="Stevens M.J."/>
        </authorList>
    </citation>
    <scope>NUCLEOTIDE SEQUENCE [LARGE SCALE GENOMIC DNA]</scope>
    <source>
        <strain evidence="1 2">PV20-2</strain>
    </source>
</reference>
<dbReference type="AlphaFoldDB" id="A0A0A7I4V2"/>
<dbReference type="STRING" id="1447716.AH68_07785"/>
<dbReference type="EMBL" id="CP007456">
    <property type="protein sequence ID" value="AIZ14971.1"/>
    <property type="molecule type" value="Genomic_DNA"/>
</dbReference>
<dbReference type="KEGG" id="bka:AH68_07785"/>
<name>A0A0A7I4V2_9BIFI</name>
<gene>
    <name evidence="1" type="ORF">AH68_07785</name>
</gene>
<dbReference type="HOGENOM" id="CLU_168745_0_0_11"/>
<dbReference type="Proteomes" id="UP000030625">
    <property type="component" value="Chromosome"/>
</dbReference>
<sequence>MHSRVMRRHPEVSKADVLASWRNRVGWSYRPGTDPLRYLAIGYDDSDRLLEMCAVFDVDHWVIFHAMPATAKFLREVTE</sequence>
<evidence type="ECO:0000313" key="1">
    <source>
        <dbReference type="EMBL" id="AIZ14971.1"/>
    </source>
</evidence>